<feature type="compositionally biased region" description="Basic and acidic residues" evidence="1">
    <location>
        <begin position="35"/>
        <end position="53"/>
    </location>
</feature>
<proteinExistence type="predicted"/>
<evidence type="ECO:0000313" key="3">
    <source>
        <dbReference type="Proteomes" id="UP001521116"/>
    </source>
</evidence>
<comment type="caution">
    <text evidence="2">The sequence shown here is derived from an EMBL/GenBank/DDBJ whole genome shotgun (WGS) entry which is preliminary data.</text>
</comment>
<keyword evidence="3" id="KW-1185">Reference proteome</keyword>
<evidence type="ECO:0000256" key="1">
    <source>
        <dbReference type="SAM" id="MobiDB-lite"/>
    </source>
</evidence>
<dbReference type="Proteomes" id="UP001521116">
    <property type="component" value="Unassembled WGS sequence"/>
</dbReference>
<gene>
    <name evidence="2" type="ORF">SLS56_010530</name>
</gene>
<dbReference type="EMBL" id="JAJVDC020000206">
    <property type="protein sequence ID" value="KAL1618556.1"/>
    <property type="molecule type" value="Genomic_DNA"/>
</dbReference>
<sequence>MVLQLNPTLHTPAPTRIDIRTESHDYGMKPKRKKPIEGATKRRAADMKSDKRRLSSTAASAPPAQRVKTYAHQDDADATRHKTTARRVTRATATRAREVFPFMELAGEIRNRIYEMVIEDMATTPDLPMDIFDCRLDPVNWGPSWLVFGVSGVQSWRIPACKHEEQKKLRESRKNLASCRLGEVSRAIRNEFVPLLWSYIELRYCPCGLDIVEEEMALSRLDHPLVRGRLKHIVYDLHFHTHGGAGDYPGKFKISKLANFLFALEFKGSIKIIGEVGIVNLVKEALKVIGATYDNSAAAQKAKRQFRRIEVQIDKIHSWKLEETIEFDFQRTKWCR</sequence>
<organism evidence="2 3">
    <name type="scientific">Neofusicoccum ribis</name>
    <dbReference type="NCBI Taxonomy" id="45134"/>
    <lineage>
        <taxon>Eukaryota</taxon>
        <taxon>Fungi</taxon>
        <taxon>Dikarya</taxon>
        <taxon>Ascomycota</taxon>
        <taxon>Pezizomycotina</taxon>
        <taxon>Dothideomycetes</taxon>
        <taxon>Dothideomycetes incertae sedis</taxon>
        <taxon>Botryosphaeriales</taxon>
        <taxon>Botryosphaeriaceae</taxon>
        <taxon>Neofusicoccum</taxon>
    </lineage>
</organism>
<protein>
    <submittedName>
        <fullName evidence="2">Uncharacterized protein</fullName>
    </submittedName>
</protein>
<accession>A0ABR3SF13</accession>
<evidence type="ECO:0000313" key="2">
    <source>
        <dbReference type="EMBL" id="KAL1618556.1"/>
    </source>
</evidence>
<reference evidence="2 3" key="1">
    <citation type="submission" date="2024-02" db="EMBL/GenBank/DDBJ databases">
        <title>De novo assembly and annotation of 12 fungi associated with fruit tree decline syndrome in Ontario, Canada.</title>
        <authorList>
            <person name="Sulman M."/>
            <person name="Ellouze W."/>
            <person name="Ilyukhin E."/>
        </authorList>
    </citation>
    <scope>NUCLEOTIDE SEQUENCE [LARGE SCALE GENOMIC DNA]</scope>
    <source>
        <strain evidence="2 3">M1-105</strain>
    </source>
</reference>
<feature type="compositionally biased region" description="Basic and acidic residues" evidence="1">
    <location>
        <begin position="17"/>
        <end position="28"/>
    </location>
</feature>
<name>A0ABR3SF13_9PEZI</name>
<feature type="region of interest" description="Disordered" evidence="1">
    <location>
        <begin position="1"/>
        <end position="90"/>
    </location>
</feature>
<feature type="compositionally biased region" description="Basic and acidic residues" evidence="1">
    <location>
        <begin position="71"/>
        <end position="80"/>
    </location>
</feature>